<evidence type="ECO:0000313" key="2">
    <source>
        <dbReference type="EMBL" id="QNO45093.1"/>
    </source>
</evidence>
<gene>
    <name evidence="2" type="ORF">DAFKAPGL_00002</name>
    <name evidence="3" type="ORF">FINKGBGL_00002</name>
</gene>
<sequence length="54" mass="6115">MTTTPHRRTRPEEGTSRLAEAYADETAAINPSEECKTDTNPEYDELDVFNAQLK</sequence>
<proteinExistence type="predicted"/>
<evidence type="ECO:0000256" key="1">
    <source>
        <dbReference type="SAM" id="MobiDB-lite"/>
    </source>
</evidence>
<dbReference type="EMBL" id="MT631072">
    <property type="protein sequence ID" value="QNO45093.1"/>
    <property type="molecule type" value="Genomic_DNA"/>
</dbReference>
<name>A0A7G9YAQ9_9EURY</name>
<evidence type="ECO:0000313" key="3">
    <source>
        <dbReference type="EMBL" id="QNO46052.1"/>
    </source>
</evidence>
<dbReference type="AlphaFoldDB" id="A0A7G9YAQ9"/>
<dbReference type="EMBL" id="MT631167">
    <property type="protein sequence ID" value="QNO46052.1"/>
    <property type="molecule type" value="Genomic_DNA"/>
</dbReference>
<feature type="region of interest" description="Disordered" evidence="1">
    <location>
        <begin position="31"/>
        <end position="54"/>
    </location>
</feature>
<protein>
    <submittedName>
        <fullName evidence="2">Uncharacterized protein</fullName>
    </submittedName>
</protein>
<organism evidence="2">
    <name type="scientific">Candidatus Methanogaster sp. ANME-2c ERB4</name>
    <dbReference type="NCBI Taxonomy" id="2759911"/>
    <lineage>
        <taxon>Archaea</taxon>
        <taxon>Methanobacteriati</taxon>
        <taxon>Methanobacteriota</taxon>
        <taxon>Stenosarchaea group</taxon>
        <taxon>Methanomicrobia</taxon>
        <taxon>Methanosarcinales</taxon>
        <taxon>ANME-2 cluster</taxon>
        <taxon>Candidatus Methanogasteraceae</taxon>
        <taxon>Candidatus Methanogaster</taxon>
    </lineage>
</organism>
<reference evidence="2" key="1">
    <citation type="submission" date="2020-06" db="EMBL/GenBank/DDBJ databases">
        <title>Unique genomic features of the anaerobic methanotrophic archaea.</title>
        <authorList>
            <person name="Chadwick G.L."/>
            <person name="Skennerton C.T."/>
            <person name="Laso-Perez R."/>
            <person name="Leu A.O."/>
            <person name="Speth D.R."/>
            <person name="Yu H."/>
            <person name="Morgan-Lang C."/>
            <person name="Hatzenpichler R."/>
            <person name="Goudeau D."/>
            <person name="Malmstrom R."/>
            <person name="Brazelton W.J."/>
            <person name="Woyke T."/>
            <person name="Hallam S.J."/>
            <person name="Tyson G.W."/>
            <person name="Wegener G."/>
            <person name="Boetius A."/>
            <person name="Orphan V."/>
        </authorList>
    </citation>
    <scope>NUCLEOTIDE SEQUENCE</scope>
</reference>
<accession>A0A7G9YAQ9</accession>